<protein>
    <submittedName>
        <fullName evidence="1">Uncharacterized protein</fullName>
    </submittedName>
</protein>
<name>L9V4G2_NATMM</name>
<proteinExistence type="predicted"/>
<organism evidence="1 2">
    <name type="scientific">Natrialba magadii (strain ATCC 43099 / DSM 3394 / CCM 3739 / CIP 104546 / IAM 13178 / JCM 8861 / NBRC 102185 / NCIMB 2190 / MS3)</name>
    <name type="common">Natronobacterium magadii</name>
    <dbReference type="NCBI Taxonomy" id="547559"/>
    <lineage>
        <taxon>Archaea</taxon>
        <taxon>Methanobacteriati</taxon>
        <taxon>Methanobacteriota</taxon>
        <taxon>Stenosarchaea group</taxon>
        <taxon>Halobacteria</taxon>
        <taxon>Halobacteriales</taxon>
        <taxon>Natrialbaceae</taxon>
        <taxon>Natrialba</taxon>
    </lineage>
</organism>
<dbReference type="Proteomes" id="UP000011543">
    <property type="component" value="Unassembled WGS sequence"/>
</dbReference>
<comment type="caution">
    <text evidence="1">The sequence shown here is derived from an EMBL/GenBank/DDBJ whole genome shotgun (WGS) entry which is preliminary data.</text>
</comment>
<gene>
    <name evidence="1" type="ORF">C500_05208</name>
</gene>
<reference evidence="1 2" key="1">
    <citation type="journal article" date="2014" name="PLoS Genet.">
        <title>Phylogenetically driven sequencing of extremely halophilic archaea reveals strategies for static and dynamic osmo-response.</title>
        <authorList>
            <person name="Becker E.A."/>
            <person name="Seitzer P.M."/>
            <person name="Tritt A."/>
            <person name="Larsen D."/>
            <person name="Krusor M."/>
            <person name="Yao A.I."/>
            <person name="Wu D."/>
            <person name="Madern D."/>
            <person name="Eisen J.A."/>
            <person name="Darling A.E."/>
            <person name="Facciotti M.T."/>
        </authorList>
    </citation>
    <scope>NUCLEOTIDE SEQUENCE [LARGE SCALE GENOMIC DNA]</scope>
    <source>
        <strain evidence="2">ATCC 43099 / DSM 3394 / CCM 3739 / CIP 104546 / IAM 13178 / JCM 8861 / NBRC 102185 / NCIMB 2190 / MS3</strain>
    </source>
</reference>
<accession>L9V4G2</accession>
<sequence>MPRGVVFSRMFRAILPEGQIMCEDYDRTDDGLRLYDESGDFIAFVPYANLHALLNEDVYNESERSIM</sequence>
<dbReference type="EMBL" id="AOHS01000023">
    <property type="protein sequence ID" value="ELY31949.1"/>
    <property type="molecule type" value="Genomic_DNA"/>
</dbReference>
<evidence type="ECO:0000313" key="1">
    <source>
        <dbReference type="EMBL" id="ELY31949.1"/>
    </source>
</evidence>
<dbReference type="PATRIC" id="fig|547559.17.peg.998"/>
<dbReference type="AlphaFoldDB" id="L9V4G2"/>
<evidence type="ECO:0000313" key="2">
    <source>
        <dbReference type="Proteomes" id="UP000011543"/>
    </source>
</evidence>